<dbReference type="EMBL" id="BSYR01000027">
    <property type="protein sequence ID" value="GMI95200.1"/>
    <property type="molecule type" value="Genomic_DNA"/>
</dbReference>
<dbReference type="PANTHER" id="PTHR36795">
    <property type="entry name" value="OS01G0938400 PROTEIN"/>
    <property type="match status" value="1"/>
</dbReference>
<dbReference type="Proteomes" id="UP001165190">
    <property type="component" value="Unassembled WGS sequence"/>
</dbReference>
<accession>A0A9W7II61</accession>
<keyword evidence="2" id="KW-1185">Reference proteome</keyword>
<reference evidence="1" key="1">
    <citation type="submission" date="2023-05" db="EMBL/GenBank/DDBJ databases">
        <title>Genome and transcriptome analyses reveal genes involved in the formation of fine ridges on petal epidermal cells in Hibiscus trionum.</title>
        <authorList>
            <person name="Koshimizu S."/>
            <person name="Masuda S."/>
            <person name="Ishii T."/>
            <person name="Shirasu K."/>
            <person name="Hoshino A."/>
            <person name="Arita M."/>
        </authorList>
    </citation>
    <scope>NUCLEOTIDE SEQUENCE</scope>
    <source>
        <strain evidence="1">Hamamatsu line</strain>
    </source>
</reference>
<evidence type="ECO:0000313" key="1">
    <source>
        <dbReference type="EMBL" id="GMI95200.1"/>
    </source>
</evidence>
<gene>
    <name evidence="1" type="ORF">HRI_003189300</name>
</gene>
<dbReference type="OrthoDB" id="1932414at2759"/>
<sequence>MAPMPKFSYQRLTDEDEGEEAAAIRFKKARKWPRIGIRKRPKLKIPGLKRFLRKRSIVFSRLKLSWRKALTRLKNGQSHMNDLFGGNFLVLQSNHTPFKTGNNPF</sequence>
<dbReference type="AlphaFoldDB" id="A0A9W7II61"/>
<evidence type="ECO:0000313" key="2">
    <source>
        <dbReference type="Proteomes" id="UP001165190"/>
    </source>
</evidence>
<comment type="caution">
    <text evidence="1">The sequence shown here is derived from an EMBL/GenBank/DDBJ whole genome shotgun (WGS) entry which is preliminary data.</text>
</comment>
<protein>
    <submittedName>
        <fullName evidence="1">Uncharacterized protein</fullName>
    </submittedName>
</protein>
<name>A0A9W7II61_HIBTR</name>
<organism evidence="1 2">
    <name type="scientific">Hibiscus trionum</name>
    <name type="common">Flower of an hour</name>
    <dbReference type="NCBI Taxonomy" id="183268"/>
    <lineage>
        <taxon>Eukaryota</taxon>
        <taxon>Viridiplantae</taxon>
        <taxon>Streptophyta</taxon>
        <taxon>Embryophyta</taxon>
        <taxon>Tracheophyta</taxon>
        <taxon>Spermatophyta</taxon>
        <taxon>Magnoliopsida</taxon>
        <taxon>eudicotyledons</taxon>
        <taxon>Gunneridae</taxon>
        <taxon>Pentapetalae</taxon>
        <taxon>rosids</taxon>
        <taxon>malvids</taxon>
        <taxon>Malvales</taxon>
        <taxon>Malvaceae</taxon>
        <taxon>Malvoideae</taxon>
        <taxon>Hibiscus</taxon>
    </lineage>
</organism>
<proteinExistence type="predicted"/>
<dbReference type="PANTHER" id="PTHR36795:SF3">
    <property type="match status" value="1"/>
</dbReference>